<keyword evidence="10" id="KW-1185">Reference proteome</keyword>
<dbReference type="InterPro" id="IPR027491">
    <property type="entry name" value="Ribosomal_bL31_A"/>
</dbReference>
<dbReference type="AlphaFoldDB" id="A0A0M2UTI8"/>
<comment type="subunit">
    <text evidence="2 8">Part of the 50S ribosomal subunit.</text>
</comment>
<dbReference type="PATRIC" id="fig|380242.3.peg.3745"/>
<keyword evidence="5 8" id="KW-0689">Ribosomal protein</keyword>
<comment type="similarity">
    <text evidence="1 8">Belongs to the bacterial ribosomal protein bL31 family. Type A subfamily.</text>
</comment>
<reference evidence="9 10" key="1">
    <citation type="journal article" date="2013" name="BMC Microbiol.">
        <title>Identification of the type II cytochrome c maturation pathway in anammox bacteria by comparative genomics.</title>
        <authorList>
            <person name="Ferousi C."/>
            <person name="Speth D.R."/>
            <person name="Reimann J."/>
            <person name="Op den Camp H.J."/>
            <person name="Allen J.W."/>
            <person name="Keltjens J.T."/>
            <person name="Jetten M.S."/>
        </authorList>
    </citation>
    <scope>NUCLEOTIDE SEQUENCE [LARGE SCALE GENOMIC DNA]</scope>
    <source>
        <strain evidence="9">RU1</strain>
    </source>
</reference>
<proteinExistence type="inferred from homology"/>
<dbReference type="NCBIfam" id="TIGR00105">
    <property type="entry name" value="L31"/>
    <property type="match status" value="1"/>
</dbReference>
<dbReference type="Pfam" id="PF01197">
    <property type="entry name" value="Ribosomal_L31"/>
    <property type="match status" value="1"/>
</dbReference>
<gene>
    <name evidence="8" type="primary">rpmE</name>
    <name evidence="9" type="ORF">BROFUL_03033</name>
</gene>
<evidence type="ECO:0000256" key="2">
    <source>
        <dbReference type="ARBA" id="ARBA00011838"/>
    </source>
</evidence>
<keyword evidence="4 8" id="KW-0694">RNA-binding</keyword>
<keyword evidence="3 8" id="KW-0699">rRNA-binding</keyword>
<dbReference type="PANTHER" id="PTHR33280">
    <property type="entry name" value="50S RIBOSOMAL PROTEIN L31, CHLOROPLASTIC"/>
    <property type="match status" value="1"/>
</dbReference>
<dbReference type="NCBIfam" id="NF000612">
    <property type="entry name" value="PRK00019.1"/>
    <property type="match status" value="1"/>
</dbReference>
<dbReference type="GO" id="GO:0003735">
    <property type="term" value="F:structural constituent of ribosome"/>
    <property type="evidence" value="ECO:0007669"/>
    <property type="project" value="InterPro"/>
</dbReference>
<evidence type="ECO:0000256" key="4">
    <source>
        <dbReference type="ARBA" id="ARBA00022884"/>
    </source>
</evidence>
<accession>A0A0M2UTI8</accession>
<keyword evidence="8" id="KW-0479">Metal-binding</keyword>
<dbReference type="HAMAP" id="MF_00501">
    <property type="entry name" value="Ribosomal_bL31_1"/>
    <property type="match status" value="1"/>
</dbReference>
<dbReference type="InterPro" id="IPR042105">
    <property type="entry name" value="Ribosomal_bL31_sf"/>
</dbReference>
<dbReference type="GO" id="GO:0005840">
    <property type="term" value="C:ribosome"/>
    <property type="evidence" value="ECO:0007669"/>
    <property type="project" value="UniProtKB-KW"/>
</dbReference>
<evidence type="ECO:0000256" key="8">
    <source>
        <dbReference type="HAMAP-Rule" id="MF_00501"/>
    </source>
</evidence>
<dbReference type="GO" id="GO:1990904">
    <property type="term" value="C:ribonucleoprotein complex"/>
    <property type="evidence" value="ECO:0007669"/>
    <property type="project" value="UniProtKB-KW"/>
</dbReference>
<name>A0A0M2UTI8_9BACT</name>
<dbReference type="GO" id="GO:0046872">
    <property type="term" value="F:metal ion binding"/>
    <property type="evidence" value="ECO:0007669"/>
    <property type="project" value="UniProtKB-KW"/>
</dbReference>
<sequence>MKEGIHPEYMETVVTCGCGESFKTRSTKPKIAIEICSKCHPFYTGKLRFVDSAGQIEKFKKRLQKSQKIEEAIK</sequence>
<evidence type="ECO:0000256" key="6">
    <source>
        <dbReference type="ARBA" id="ARBA00023274"/>
    </source>
</evidence>
<protein>
    <recommendedName>
        <fullName evidence="7 8">Large ribosomal subunit protein bL31</fullName>
    </recommendedName>
</protein>
<comment type="cofactor">
    <cofactor evidence="8">
        <name>Zn(2+)</name>
        <dbReference type="ChEBI" id="CHEBI:29105"/>
    </cofactor>
    <text evidence="8">Binds 1 zinc ion per subunit.</text>
</comment>
<feature type="binding site" evidence="8">
    <location>
        <position position="16"/>
    </location>
    <ligand>
        <name>Zn(2+)</name>
        <dbReference type="ChEBI" id="CHEBI:29105"/>
    </ligand>
</feature>
<dbReference type="SUPFAM" id="SSF143800">
    <property type="entry name" value="L28p-like"/>
    <property type="match status" value="1"/>
</dbReference>
<feature type="binding site" evidence="8">
    <location>
        <position position="36"/>
    </location>
    <ligand>
        <name>Zn(2+)</name>
        <dbReference type="ChEBI" id="CHEBI:29105"/>
    </ligand>
</feature>
<evidence type="ECO:0000313" key="10">
    <source>
        <dbReference type="Proteomes" id="UP000034954"/>
    </source>
</evidence>
<dbReference type="InterPro" id="IPR002150">
    <property type="entry name" value="Ribosomal_bL31"/>
</dbReference>
<dbReference type="InterPro" id="IPR034704">
    <property type="entry name" value="Ribosomal_bL28/bL31-like_sf"/>
</dbReference>
<keyword evidence="6 8" id="KW-0687">Ribonucleoprotein</keyword>
<evidence type="ECO:0000256" key="3">
    <source>
        <dbReference type="ARBA" id="ARBA00022730"/>
    </source>
</evidence>
<dbReference type="PROSITE" id="PS01143">
    <property type="entry name" value="RIBOSOMAL_L31"/>
    <property type="match status" value="1"/>
</dbReference>
<dbReference type="PANTHER" id="PTHR33280:SF1">
    <property type="entry name" value="LARGE RIBOSOMAL SUBUNIT PROTEIN BL31C"/>
    <property type="match status" value="1"/>
</dbReference>
<evidence type="ECO:0000256" key="1">
    <source>
        <dbReference type="ARBA" id="ARBA00009296"/>
    </source>
</evidence>
<feature type="binding site" evidence="8">
    <location>
        <position position="39"/>
    </location>
    <ligand>
        <name>Zn(2+)</name>
        <dbReference type="ChEBI" id="CHEBI:29105"/>
    </ligand>
</feature>
<organism evidence="9 10">
    <name type="scientific">Candidatus Brocadia fulgida</name>
    <dbReference type="NCBI Taxonomy" id="380242"/>
    <lineage>
        <taxon>Bacteria</taxon>
        <taxon>Pseudomonadati</taxon>
        <taxon>Planctomycetota</taxon>
        <taxon>Candidatus Brocadiia</taxon>
        <taxon>Candidatus Brocadiales</taxon>
        <taxon>Candidatus Brocadiaceae</taxon>
        <taxon>Candidatus Brocadia</taxon>
    </lineage>
</organism>
<dbReference type="GO" id="GO:0006412">
    <property type="term" value="P:translation"/>
    <property type="evidence" value="ECO:0007669"/>
    <property type="project" value="UniProtKB-UniRule"/>
</dbReference>
<dbReference type="Gene3D" id="4.10.830.30">
    <property type="entry name" value="Ribosomal protein L31"/>
    <property type="match status" value="1"/>
</dbReference>
<feature type="binding site" evidence="8">
    <location>
        <position position="18"/>
    </location>
    <ligand>
        <name>Zn(2+)</name>
        <dbReference type="ChEBI" id="CHEBI:29105"/>
    </ligand>
</feature>
<dbReference type="PRINTS" id="PR01249">
    <property type="entry name" value="RIBOSOMALL31"/>
</dbReference>
<evidence type="ECO:0000256" key="7">
    <source>
        <dbReference type="ARBA" id="ARBA00035687"/>
    </source>
</evidence>
<dbReference type="Proteomes" id="UP000034954">
    <property type="component" value="Unassembled WGS sequence"/>
</dbReference>
<comment type="caution">
    <text evidence="9">The sequence shown here is derived from an EMBL/GenBank/DDBJ whole genome shotgun (WGS) entry which is preliminary data.</text>
</comment>
<dbReference type="EMBL" id="LAQJ01000282">
    <property type="protein sequence ID" value="KKO18306.1"/>
    <property type="molecule type" value="Genomic_DNA"/>
</dbReference>
<evidence type="ECO:0000313" key="9">
    <source>
        <dbReference type="EMBL" id="KKO18306.1"/>
    </source>
</evidence>
<dbReference type="GO" id="GO:0019843">
    <property type="term" value="F:rRNA binding"/>
    <property type="evidence" value="ECO:0007669"/>
    <property type="project" value="UniProtKB-KW"/>
</dbReference>
<keyword evidence="8" id="KW-0862">Zinc</keyword>
<comment type="function">
    <text evidence="8">Binds the 23S rRNA.</text>
</comment>
<evidence type="ECO:0000256" key="5">
    <source>
        <dbReference type="ARBA" id="ARBA00022980"/>
    </source>
</evidence>